<keyword evidence="1" id="KW-1185">Reference proteome</keyword>
<proteinExistence type="predicted"/>
<dbReference type="RefSeq" id="XP_065642477.1">
    <property type="nucleotide sequence ID" value="XM_065786405.1"/>
</dbReference>
<accession>A0ABM4B116</accession>
<gene>
    <name evidence="2" type="primary">LOC136074104</name>
</gene>
<protein>
    <submittedName>
        <fullName evidence="2">Uncharacterized protein LOC136074104</fullName>
    </submittedName>
</protein>
<name>A0ABM4B116_HYDVU</name>
<dbReference type="Proteomes" id="UP001652625">
    <property type="component" value="Chromosome 01"/>
</dbReference>
<evidence type="ECO:0000313" key="2">
    <source>
        <dbReference type="RefSeq" id="XP_065642477.1"/>
    </source>
</evidence>
<reference evidence="2" key="2">
    <citation type="submission" date="2025-08" db="UniProtKB">
        <authorList>
            <consortium name="RefSeq"/>
        </authorList>
    </citation>
    <scope>IDENTIFICATION</scope>
</reference>
<evidence type="ECO:0000313" key="1">
    <source>
        <dbReference type="Proteomes" id="UP001652625"/>
    </source>
</evidence>
<organism evidence="1 2">
    <name type="scientific">Hydra vulgaris</name>
    <name type="common">Hydra</name>
    <name type="synonym">Hydra attenuata</name>
    <dbReference type="NCBI Taxonomy" id="6087"/>
    <lineage>
        <taxon>Eukaryota</taxon>
        <taxon>Metazoa</taxon>
        <taxon>Cnidaria</taxon>
        <taxon>Hydrozoa</taxon>
        <taxon>Hydroidolina</taxon>
        <taxon>Anthoathecata</taxon>
        <taxon>Aplanulata</taxon>
        <taxon>Hydridae</taxon>
        <taxon>Hydra</taxon>
    </lineage>
</organism>
<sequence>MESTTSKCDLRIQITNDLKVETQSIIASCKANLMLGILIHTFQSRDAFLWKQLYSTYIRALLKLAIPAWNPHLVKDQQTIELIQRRATKIKDKLKKLDYKSRCLQLDLSSLVERRKRGDLIQKHKFINNNDIVNWHFPLITIPPRANHSERLHREKYRNNLFRFHSLTTALPMHGTRYQKK</sequence>
<reference evidence="1" key="1">
    <citation type="submission" date="2025-05" db="UniProtKB">
        <authorList>
            <consortium name="RefSeq"/>
        </authorList>
    </citation>
    <scope>NUCLEOTIDE SEQUENCE [LARGE SCALE GENOMIC DNA]</scope>
</reference>
<dbReference type="GeneID" id="136074104"/>